<dbReference type="KEGG" id="nai:NECAME_15518"/>
<feature type="transmembrane region" description="Helical" evidence="1">
    <location>
        <begin position="30"/>
        <end position="48"/>
    </location>
</feature>
<proteinExistence type="predicted"/>
<dbReference type="Proteomes" id="UP000053676">
    <property type="component" value="Unassembled WGS sequence"/>
</dbReference>
<gene>
    <name evidence="2" type="ORF">NECAME_15518</name>
</gene>
<evidence type="ECO:0000313" key="2">
    <source>
        <dbReference type="EMBL" id="ETN69106.1"/>
    </source>
</evidence>
<accession>W2SJP0</accession>
<keyword evidence="1" id="KW-1133">Transmembrane helix</keyword>
<dbReference type="AlphaFoldDB" id="W2SJP0"/>
<reference evidence="3" key="1">
    <citation type="journal article" date="2014" name="Nat. Genet.">
        <title>Genome of the human hookworm Necator americanus.</title>
        <authorList>
            <person name="Tang Y.T."/>
            <person name="Gao X."/>
            <person name="Rosa B.A."/>
            <person name="Abubucker S."/>
            <person name="Hallsworth-Pepin K."/>
            <person name="Martin J."/>
            <person name="Tyagi R."/>
            <person name="Heizer E."/>
            <person name="Zhang X."/>
            <person name="Bhonagiri-Palsikar V."/>
            <person name="Minx P."/>
            <person name="Warren W.C."/>
            <person name="Wang Q."/>
            <person name="Zhan B."/>
            <person name="Hotez P.J."/>
            <person name="Sternberg P.W."/>
            <person name="Dougall A."/>
            <person name="Gaze S.T."/>
            <person name="Mulvenna J."/>
            <person name="Sotillo J."/>
            <person name="Ranganathan S."/>
            <person name="Rabelo E.M."/>
            <person name="Wilson R.K."/>
            <person name="Felgner P.L."/>
            <person name="Bethony J."/>
            <person name="Hawdon J.M."/>
            <person name="Gasser R.B."/>
            <person name="Loukas A."/>
            <person name="Mitreva M."/>
        </authorList>
    </citation>
    <scope>NUCLEOTIDE SEQUENCE [LARGE SCALE GENOMIC DNA]</scope>
</reference>
<keyword evidence="1" id="KW-0472">Membrane</keyword>
<name>W2SJP0_NECAM</name>
<protein>
    <submittedName>
        <fullName evidence="2">Uncharacterized protein</fullName>
    </submittedName>
</protein>
<dbReference type="EMBL" id="KI669167">
    <property type="protein sequence ID" value="ETN69106.1"/>
    <property type="molecule type" value="Genomic_DNA"/>
</dbReference>
<keyword evidence="3" id="KW-1185">Reference proteome</keyword>
<sequence>MRLEPTRTTPIRNQWKGGRFRAGLKRHRRMYYISFLLLFLIVGCACNARRSIYRKNSRTLRRLSRNYDWELDEHGGLRPIINPAKNLR</sequence>
<evidence type="ECO:0000256" key="1">
    <source>
        <dbReference type="SAM" id="Phobius"/>
    </source>
</evidence>
<evidence type="ECO:0000313" key="3">
    <source>
        <dbReference type="Proteomes" id="UP000053676"/>
    </source>
</evidence>
<keyword evidence="1" id="KW-0812">Transmembrane</keyword>
<organism evidence="2 3">
    <name type="scientific">Necator americanus</name>
    <name type="common">Human hookworm</name>
    <dbReference type="NCBI Taxonomy" id="51031"/>
    <lineage>
        <taxon>Eukaryota</taxon>
        <taxon>Metazoa</taxon>
        <taxon>Ecdysozoa</taxon>
        <taxon>Nematoda</taxon>
        <taxon>Chromadorea</taxon>
        <taxon>Rhabditida</taxon>
        <taxon>Rhabditina</taxon>
        <taxon>Rhabditomorpha</taxon>
        <taxon>Strongyloidea</taxon>
        <taxon>Ancylostomatidae</taxon>
        <taxon>Bunostominae</taxon>
        <taxon>Necator</taxon>
    </lineage>
</organism>